<reference evidence="2" key="1">
    <citation type="journal article" date="2023" name="Nat. Plants">
        <title>Single-cell RNA sequencing provides a high-resolution roadmap for understanding the multicellular compartmentation of specialized metabolism.</title>
        <authorList>
            <person name="Sun S."/>
            <person name="Shen X."/>
            <person name="Li Y."/>
            <person name="Li Y."/>
            <person name="Wang S."/>
            <person name="Li R."/>
            <person name="Zhang H."/>
            <person name="Shen G."/>
            <person name="Guo B."/>
            <person name="Wei J."/>
            <person name="Xu J."/>
            <person name="St-Pierre B."/>
            <person name="Chen S."/>
            <person name="Sun C."/>
        </authorList>
    </citation>
    <scope>NUCLEOTIDE SEQUENCE [LARGE SCALE GENOMIC DNA]</scope>
</reference>
<evidence type="ECO:0000313" key="2">
    <source>
        <dbReference type="Proteomes" id="UP001060085"/>
    </source>
</evidence>
<sequence>MEQRVGDNVGELNTPHHQRPFDNVFTYGYRDMPVQHSYQFHEGGYQGRPQVRGGRRGGLGGRGYYRPQEELPRHEACHEDNLYEDYGDNSNVGQAYHGGYYSNQQRDKTLDEIKWKVPSFKGRLIANPTRCFKCNGMGHIAINCPTKRTFVFSEDLNGWIEKIEDDYQEGNVDTEESSEDQEIVSFKADEEGMSLVTIRALSTQVHVEETSIQRENIFHTKKAIHYGMKNNYTFQKDEEKVMLNLLTTSQVFIE</sequence>
<name>A0ACC0AWU1_CATRO</name>
<proteinExistence type="predicted"/>
<accession>A0ACC0AWU1</accession>
<dbReference type="Proteomes" id="UP001060085">
    <property type="component" value="Linkage Group LG05"/>
</dbReference>
<protein>
    <submittedName>
        <fullName evidence="1">Uncharacterized protein</fullName>
    </submittedName>
</protein>
<comment type="caution">
    <text evidence="1">The sequence shown here is derived from an EMBL/GenBank/DDBJ whole genome shotgun (WGS) entry which is preliminary data.</text>
</comment>
<organism evidence="1 2">
    <name type="scientific">Catharanthus roseus</name>
    <name type="common">Madagascar periwinkle</name>
    <name type="synonym">Vinca rosea</name>
    <dbReference type="NCBI Taxonomy" id="4058"/>
    <lineage>
        <taxon>Eukaryota</taxon>
        <taxon>Viridiplantae</taxon>
        <taxon>Streptophyta</taxon>
        <taxon>Embryophyta</taxon>
        <taxon>Tracheophyta</taxon>
        <taxon>Spermatophyta</taxon>
        <taxon>Magnoliopsida</taxon>
        <taxon>eudicotyledons</taxon>
        <taxon>Gunneridae</taxon>
        <taxon>Pentapetalae</taxon>
        <taxon>asterids</taxon>
        <taxon>lamiids</taxon>
        <taxon>Gentianales</taxon>
        <taxon>Apocynaceae</taxon>
        <taxon>Rauvolfioideae</taxon>
        <taxon>Vinceae</taxon>
        <taxon>Catharanthinae</taxon>
        <taxon>Catharanthus</taxon>
    </lineage>
</organism>
<dbReference type="EMBL" id="CM044705">
    <property type="protein sequence ID" value="KAI5663931.1"/>
    <property type="molecule type" value="Genomic_DNA"/>
</dbReference>
<keyword evidence="2" id="KW-1185">Reference proteome</keyword>
<gene>
    <name evidence="1" type="ORF">M9H77_23254</name>
</gene>
<evidence type="ECO:0000313" key="1">
    <source>
        <dbReference type="EMBL" id="KAI5663931.1"/>
    </source>
</evidence>